<reference evidence="3 4" key="1">
    <citation type="submission" date="2019-08" db="EMBL/GenBank/DDBJ databases">
        <title>Deep-cultivation of Planctomycetes and their phenomic and genomic characterization uncovers novel biology.</title>
        <authorList>
            <person name="Wiegand S."/>
            <person name="Jogler M."/>
            <person name="Boedeker C."/>
            <person name="Pinto D."/>
            <person name="Vollmers J."/>
            <person name="Rivas-Marin E."/>
            <person name="Kohn T."/>
            <person name="Peeters S.H."/>
            <person name="Heuer A."/>
            <person name="Rast P."/>
            <person name="Oberbeckmann S."/>
            <person name="Bunk B."/>
            <person name="Jeske O."/>
            <person name="Meyerdierks A."/>
            <person name="Storesund J.E."/>
            <person name="Kallscheuer N."/>
            <person name="Luecker S."/>
            <person name="Lage O.M."/>
            <person name="Pohl T."/>
            <person name="Merkel B.J."/>
            <person name="Hornburger P."/>
            <person name="Mueller R.-W."/>
            <person name="Bruemmer F."/>
            <person name="Labrenz M."/>
            <person name="Spormann A.M."/>
            <person name="Op den Camp H."/>
            <person name="Overmann J."/>
            <person name="Amann R."/>
            <person name="Jetten M.S.M."/>
            <person name="Mascher T."/>
            <person name="Medema M.H."/>
            <person name="Devos D.P."/>
            <person name="Kaster A.-K."/>
            <person name="Ovreas L."/>
            <person name="Rohde M."/>
            <person name="Galperin M.Y."/>
            <person name="Jogler C."/>
        </authorList>
    </citation>
    <scope>NUCLEOTIDE SEQUENCE [LARGE SCALE GENOMIC DNA]</scope>
    <source>
        <strain evidence="3 4">Pr1d</strain>
    </source>
</reference>
<dbReference type="Gene3D" id="3.30.360.10">
    <property type="entry name" value="Dihydrodipicolinate Reductase, domain 2"/>
    <property type="match status" value="1"/>
</dbReference>
<sequence>MSICSQSRRDFLRRAIAAGISVPLAENACLSRAESTRPDSKSPNEKLDIAVIGVDGRGKANLDGVANENIIALCDIDDERLHFAAKQFPHAKLFKDYRQLLDSTKLDALVVSTPDHTHAIPVVSALQLGLDVYCEKPLAHSVWEVRQMRDWAKKQGSVTQMGTQIHATDNYRRVVELIQAGAIGKVDRVHIWHPNSSKPGKRSPSGTPPAHIDYDLWIGPAPLRPFDLSHFHFNWRYWWDFGGGTLADLGCHYIDLPYWALKLGNPESIRAQGEKTYIGDNEVPDNLRVDYQFPARDNLSSVHLTWYHGTLRPEGSEEYEKNAAVLFEGTQGRLLADYSTLRIYSEQDGVIATPVEPIPASIGHHQEWIEACKMRGETTCNFDYSGALAETVLLGNVAYRVGQELQWEHQSLQATNCPEAEQYIRREYRQGWEL</sequence>
<gene>
    <name evidence="3" type="primary">iolG_4</name>
    <name evidence="3" type="ORF">Pr1d_06860</name>
</gene>
<dbReference type="EMBL" id="CP042913">
    <property type="protein sequence ID" value="QEG33423.1"/>
    <property type="molecule type" value="Genomic_DNA"/>
</dbReference>
<dbReference type="AlphaFoldDB" id="A0A5B9QGN3"/>
<dbReference type="GO" id="GO:0000166">
    <property type="term" value="F:nucleotide binding"/>
    <property type="evidence" value="ECO:0007669"/>
    <property type="project" value="InterPro"/>
</dbReference>
<evidence type="ECO:0000259" key="2">
    <source>
        <dbReference type="Pfam" id="PF19051"/>
    </source>
</evidence>
<keyword evidence="4" id="KW-1185">Reference proteome</keyword>
<dbReference type="Proteomes" id="UP000323917">
    <property type="component" value="Chromosome"/>
</dbReference>
<evidence type="ECO:0000313" key="3">
    <source>
        <dbReference type="EMBL" id="QEG33423.1"/>
    </source>
</evidence>
<dbReference type="InterPro" id="IPR006311">
    <property type="entry name" value="TAT_signal"/>
</dbReference>
<feature type="domain" description="Gfo/Idh/MocA-like oxidoreductase N-terminal" evidence="1">
    <location>
        <begin position="49"/>
        <end position="162"/>
    </location>
</feature>
<dbReference type="SUPFAM" id="SSF51735">
    <property type="entry name" value="NAD(P)-binding Rossmann-fold domains"/>
    <property type="match status" value="1"/>
</dbReference>
<protein>
    <submittedName>
        <fullName evidence="3">Inositol 2-dehydrogenase</fullName>
        <ecNumber evidence="3">1.1.1.18</ecNumber>
    </submittedName>
</protein>
<dbReference type="OrthoDB" id="255433at2"/>
<dbReference type="Pfam" id="PF19051">
    <property type="entry name" value="GFO_IDH_MocA_C2"/>
    <property type="match status" value="1"/>
</dbReference>
<accession>A0A5B9QGN3</accession>
<dbReference type="RefSeq" id="WP_148072193.1">
    <property type="nucleotide sequence ID" value="NZ_CP042913.1"/>
</dbReference>
<dbReference type="PANTHER" id="PTHR43818:SF10">
    <property type="entry name" value="NADH-DEPENDENT DEHYDROGENASE-RELATED"/>
    <property type="match status" value="1"/>
</dbReference>
<feature type="domain" description="Gfo/Idh/MocA-like oxidoreductase bacterial type C-terminal" evidence="2">
    <location>
        <begin position="208"/>
        <end position="433"/>
    </location>
</feature>
<dbReference type="EC" id="1.1.1.18" evidence="3"/>
<dbReference type="PROSITE" id="PS51318">
    <property type="entry name" value="TAT"/>
    <property type="match status" value="1"/>
</dbReference>
<dbReference type="InterPro" id="IPR036291">
    <property type="entry name" value="NAD(P)-bd_dom_sf"/>
</dbReference>
<dbReference type="Pfam" id="PF01408">
    <property type="entry name" value="GFO_IDH_MocA"/>
    <property type="match status" value="1"/>
</dbReference>
<dbReference type="PANTHER" id="PTHR43818">
    <property type="entry name" value="BCDNA.GH03377"/>
    <property type="match status" value="1"/>
</dbReference>
<dbReference type="GO" id="GO:0050112">
    <property type="term" value="F:inositol 2-dehydrogenase (NAD+) activity"/>
    <property type="evidence" value="ECO:0007669"/>
    <property type="project" value="UniProtKB-EC"/>
</dbReference>
<organism evidence="3 4">
    <name type="scientific">Bythopirellula goksoeyrii</name>
    <dbReference type="NCBI Taxonomy" id="1400387"/>
    <lineage>
        <taxon>Bacteria</taxon>
        <taxon>Pseudomonadati</taxon>
        <taxon>Planctomycetota</taxon>
        <taxon>Planctomycetia</taxon>
        <taxon>Pirellulales</taxon>
        <taxon>Lacipirellulaceae</taxon>
        <taxon>Bythopirellula</taxon>
    </lineage>
</organism>
<name>A0A5B9QGN3_9BACT</name>
<evidence type="ECO:0000313" key="4">
    <source>
        <dbReference type="Proteomes" id="UP000323917"/>
    </source>
</evidence>
<dbReference type="InterPro" id="IPR000683">
    <property type="entry name" value="Gfo/Idh/MocA-like_OxRdtase_N"/>
</dbReference>
<dbReference type="SUPFAM" id="SSF55347">
    <property type="entry name" value="Glyceraldehyde-3-phosphate dehydrogenase-like, C-terminal domain"/>
    <property type="match status" value="1"/>
</dbReference>
<dbReference type="Gene3D" id="3.40.50.720">
    <property type="entry name" value="NAD(P)-binding Rossmann-like Domain"/>
    <property type="match status" value="1"/>
</dbReference>
<dbReference type="KEGG" id="bgok:Pr1d_06860"/>
<keyword evidence="3" id="KW-0560">Oxidoreductase</keyword>
<evidence type="ECO:0000259" key="1">
    <source>
        <dbReference type="Pfam" id="PF01408"/>
    </source>
</evidence>
<dbReference type="InterPro" id="IPR043906">
    <property type="entry name" value="Gfo/Idh/MocA_OxRdtase_bact_C"/>
</dbReference>
<proteinExistence type="predicted"/>
<dbReference type="InterPro" id="IPR050463">
    <property type="entry name" value="Gfo/Idh/MocA_oxidrdct_glycsds"/>
</dbReference>